<name>A0A3A3Z427_9ACTN</name>
<dbReference type="AlphaFoldDB" id="A0A3A3Z427"/>
<gene>
    <name evidence="2" type="ORF">D5H78_09075</name>
</gene>
<dbReference type="EMBL" id="QZEZ01000003">
    <property type="protein sequence ID" value="RJK96376.1"/>
    <property type="molecule type" value="Genomic_DNA"/>
</dbReference>
<comment type="caution">
    <text evidence="2">The sequence shown here is derived from an EMBL/GenBank/DDBJ whole genome shotgun (WGS) entry which is preliminary data.</text>
</comment>
<dbReference type="RefSeq" id="WP_119950107.1">
    <property type="nucleotide sequence ID" value="NZ_QZEZ01000003.1"/>
</dbReference>
<proteinExistence type="predicted"/>
<evidence type="ECO:0000313" key="3">
    <source>
        <dbReference type="Proteomes" id="UP000265614"/>
    </source>
</evidence>
<dbReference type="SUPFAM" id="SSF52091">
    <property type="entry name" value="SpoIIaa-like"/>
    <property type="match status" value="1"/>
</dbReference>
<keyword evidence="3" id="KW-1185">Reference proteome</keyword>
<feature type="domain" description="STAS" evidence="1">
    <location>
        <begin position="2"/>
        <end position="74"/>
    </location>
</feature>
<accession>A0A3A3Z427</accession>
<evidence type="ECO:0000259" key="1">
    <source>
        <dbReference type="PROSITE" id="PS50801"/>
    </source>
</evidence>
<sequence>MATVTAAQRGPAVVVTVTGDLDPASLAALHTDLVRLIAASAYRLVVDLTGTAGEPTGTARVLADVAQRVGRRRGWLRVAGGALTEAPAGTTLHDSVTSALG</sequence>
<dbReference type="OrthoDB" id="9793697at2"/>
<dbReference type="Proteomes" id="UP000265614">
    <property type="component" value="Unassembled WGS sequence"/>
</dbReference>
<dbReference type="Gene3D" id="3.30.750.24">
    <property type="entry name" value="STAS domain"/>
    <property type="match status" value="1"/>
</dbReference>
<organism evidence="2 3">
    <name type="scientific">Vallicoccus soli</name>
    <dbReference type="NCBI Taxonomy" id="2339232"/>
    <lineage>
        <taxon>Bacteria</taxon>
        <taxon>Bacillati</taxon>
        <taxon>Actinomycetota</taxon>
        <taxon>Actinomycetes</taxon>
        <taxon>Motilibacterales</taxon>
        <taxon>Vallicoccaceae</taxon>
        <taxon>Vallicoccus</taxon>
    </lineage>
</organism>
<dbReference type="InterPro" id="IPR036513">
    <property type="entry name" value="STAS_dom_sf"/>
</dbReference>
<dbReference type="InterPro" id="IPR002645">
    <property type="entry name" value="STAS_dom"/>
</dbReference>
<dbReference type="PROSITE" id="PS50801">
    <property type="entry name" value="STAS"/>
    <property type="match status" value="1"/>
</dbReference>
<reference evidence="2 3" key="1">
    <citation type="submission" date="2018-09" db="EMBL/GenBank/DDBJ databases">
        <title>YIM 75000 draft genome.</title>
        <authorList>
            <person name="Tang S."/>
            <person name="Feng Y."/>
        </authorList>
    </citation>
    <scope>NUCLEOTIDE SEQUENCE [LARGE SCALE GENOMIC DNA]</scope>
    <source>
        <strain evidence="2 3">YIM 75000</strain>
    </source>
</reference>
<evidence type="ECO:0000313" key="2">
    <source>
        <dbReference type="EMBL" id="RJK96376.1"/>
    </source>
</evidence>
<protein>
    <recommendedName>
        <fullName evidence="1">STAS domain-containing protein</fullName>
    </recommendedName>
</protein>